<evidence type="ECO:0000256" key="1">
    <source>
        <dbReference type="ARBA" id="ARBA00023012"/>
    </source>
</evidence>
<dbReference type="PROSITE" id="PS50894">
    <property type="entry name" value="HPT"/>
    <property type="match status" value="1"/>
</dbReference>
<keyword evidence="2" id="KW-0597">Phosphoprotein</keyword>
<sequence length="109" mass="12246">MTTPVDRMEELRQRYAQSLPQKGRDIARQWQACDAAPQDRRALVELHQQVHRLSGSAPAYGFDELGALAQPIDAAIAEWLARNADGREQAELLRLIEPRVRALVTALAF</sequence>
<dbReference type="GO" id="GO:0004672">
    <property type="term" value="F:protein kinase activity"/>
    <property type="evidence" value="ECO:0007669"/>
    <property type="project" value="UniProtKB-ARBA"/>
</dbReference>
<evidence type="ECO:0000256" key="2">
    <source>
        <dbReference type="PROSITE-ProRule" id="PRU00110"/>
    </source>
</evidence>
<keyword evidence="5" id="KW-1185">Reference proteome</keyword>
<feature type="domain" description="HPt" evidence="3">
    <location>
        <begin position="4"/>
        <end position="109"/>
    </location>
</feature>
<dbReference type="Gene3D" id="1.20.120.160">
    <property type="entry name" value="HPT domain"/>
    <property type="match status" value="1"/>
</dbReference>
<dbReference type="GO" id="GO:0000160">
    <property type="term" value="P:phosphorelay signal transduction system"/>
    <property type="evidence" value="ECO:0007669"/>
    <property type="project" value="UniProtKB-KW"/>
</dbReference>
<comment type="caution">
    <text evidence="4">The sequence shown here is derived from an EMBL/GenBank/DDBJ whole genome shotgun (WGS) entry which is preliminary data.</text>
</comment>
<dbReference type="InterPro" id="IPR036641">
    <property type="entry name" value="HPT_dom_sf"/>
</dbReference>
<accession>A0A9X3YFN3</accession>
<proteinExistence type="predicted"/>
<dbReference type="InterPro" id="IPR008207">
    <property type="entry name" value="Sig_transdc_His_kin_Hpt_dom"/>
</dbReference>
<reference evidence="4" key="1">
    <citation type="submission" date="2023-02" db="EMBL/GenBank/DDBJ databases">
        <title>Tahibacter soli sp. nov. isolated from soil.</title>
        <authorList>
            <person name="Baek J.H."/>
            <person name="Lee J.K."/>
            <person name="Choi D.G."/>
            <person name="Jeon C.O."/>
        </authorList>
    </citation>
    <scope>NUCLEOTIDE SEQUENCE</scope>
    <source>
        <strain evidence="4">BL</strain>
    </source>
</reference>
<dbReference type="AlphaFoldDB" id="A0A9X3YFN3"/>
<feature type="modified residue" description="Phosphohistidine" evidence="2">
    <location>
        <position position="51"/>
    </location>
</feature>
<organism evidence="4 5">
    <name type="scientific">Tahibacter soli</name>
    <dbReference type="NCBI Taxonomy" id="2983605"/>
    <lineage>
        <taxon>Bacteria</taxon>
        <taxon>Pseudomonadati</taxon>
        <taxon>Pseudomonadota</taxon>
        <taxon>Gammaproteobacteria</taxon>
        <taxon>Lysobacterales</taxon>
        <taxon>Rhodanobacteraceae</taxon>
        <taxon>Tahibacter</taxon>
    </lineage>
</organism>
<evidence type="ECO:0000313" key="5">
    <source>
        <dbReference type="Proteomes" id="UP001139971"/>
    </source>
</evidence>
<protein>
    <submittedName>
        <fullName evidence="4">Hpt domain-containing protein</fullName>
    </submittedName>
</protein>
<evidence type="ECO:0000313" key="4">
    <source>
        <dbReference type="EMBL" id="MDC8011061.1"/>
    </source>
</evidence>
<dbReference type="RefSeq" id="WP_263544479.1">
    <property type="nucleotide sequence ID" value="NZ_JAOVZO020000001.1"/>
</dbReference>
<evidence type="ECO:0000259" key="3">
    <source>
        <dbReference type="PROSITE" id="PS50894"/>
    </source>
</evidence>
<dbReference type="Proteomes" id="UP001139971">
    <property type="component" value="Unassembled WGS sequence"/>
</dbReference>
<dbReference type="EMBL" id="JAOVZO020000001">
    <property type="protein sequence ID" value="MDC8011061.1"/>
    <property type="molecule type" value="Genomic_DNA"/>
</dbReference>
<keyword evidence="1" id="KW-0902">Two-component regulatory system</keyword>
<gene>
    <name evidence="4" type="ORF">OD750_000715</name>
</gene>
<name>A0A9X3YFN3_9GAMM</name>
<dbReference type="SUPFAM" id="SSF47226">
    <property type="entry name" value="Histidine-containing phosphotransfer domain, HPT domain"/>
    <property type="match status" value="1"/>
</dbReference>
<dbReference type="Pfam" id="PF01627">
    <property type="entry name" value="Hpt"/>
    <property type="match status" value="1"/>
</dbReference>